<sequence length="65" mass="7384">MATNGKRPLGIKEIAHELGCSTRTIRRYHAEGKIGTYKIGTNTSPIKIRRADLSRFIRKRGSDER</sequence>
<dbReference type="SUPFAM" id="SSF46955">
    <property type="entry name" value="Putative DNA-binding domain"/>
    <property type="match status" value="1"/>
</dbReference>
<dbReference type="RefSeq" id="WP_153412249.1">
    <property type="nucleotide sequence ID" value="NZ_WISB01000008.1"/>
</dbReference>
<dbReference type="EMBL" id="WISB01000008">
    <property type="protein sequence ID" value="MQW67876.1"/>
    <property type="molecule type" value="Genomic_DNA"/>
</dbReference>
<gene>
    <name evidence="2" type="ORF">GHJ91_01430</name>
</gene>
<comment type="caution">
    <text evidence="2">The sequence shown here is derived from an EMBL/GenBank/DDBJ whole genome shotgun (WGS) entry which is preliminary data.</text>
</comment>
<dbReference type="InterPro" id="IPR009061">
    <property type="entry name" value="DNA-bd_dom_put_sf"/>
</dbReference>
<dbReference type="NCBIfam" id="TIGR01764">
    <property type="entry name" value="excise"/>
    <property type="match status" value="1"/>
</dbReference>
<evidence type="ECO:0000313" key="2">
    <source>
        <dbReference type="EMBL" id="MQW67876.1"/>
    </source>
</evidence>
<name>A0A6G1WDW8_9HYPH</name>
<dbReference type="GO" id="GO:0003677">
    <property type="term" value="F:DNA binding"/>
    <property type="evidence" value="ECO:0007669"/>
    <property type="project" value="InterPro"/>
</dbReference>
<organism evidence="2">
    <name type="scientific">Sinorhizobium medicae</name>
    <dbReference type="NCBI Taxonomy" id="110321"/>
    <lineage>
        <taxon>Bacteria</taxon>
        <taxon>Pseudomonadati</taxon>
        <taxon>Pseudomonadota</taxon>
        <taxon>Alphaproteobacteria</taxon>
        <taxon>Hyphomicrobiales</taxon>
        <taxon>Rhizobiaceae</taxon>
        <taxon>Sinorhizobium/Ensifer group</taxon>
        <taxon>Sinorhizobium</taxon>
    </lineage>
</organism>
<dbReference type="InterPro" id="IPR041657">
    <property type="entry name" value="HTH_17"/>
</dbReference>
<reference evidence="2" key="1">
    <citation type="journal article" date="2013" name="Genome Biol.">
        <title>Comparative genomics of the core and accessory genomes of 48 Sinorhizobium strains comprising five genospecies.</title>
        <authorList>
            <person name="Sugawara M."/>
            <person name="Epstein B."/>
            <person name="Badgley B.D."/>
            <person name="Unno T."/>
            <person name="Xu L."/>
            <person name="Reese J."/>
            <person name="Gyaneshwar P."/>
            <person name="Denny R."/>
            <person name="Mudge J."/>
            <person name="Bharti A.K."/>
            <person name="Farmer A.D."/>
            <person name="May G.D."/>
            <person name="Woodward J.E."/>
            <person name="Medigue C."/>
            <person name="Vallenet D."/>
            <person name="Lajus A."/>
            <person name="Rouy Z."/>
            <person name="Martinez-Vaz B."/>
            <person name="Tiffin P."/>
            <person name="Young N.D."/>
            <person name="Sadowsky M.J."/>
        </authorList>
    </citation>
    <scope>NUCLEOTIDE SEQUENCE</scope>
    <source>
        <strain evidence="2">M1</strain>
    </source>
</reference>
<proteinExistence type="predicted"/>
<dbReference type="InterPro" id="IPR010093">
    <property type="entry name" value="SinI_DNA-bd"/>
</dbReference>
<dbReference type="AlphaFoldDB" id="A0A6G1WDW8"/>
<protein>
    <submittedName>
        <fullName evidence="2">Helix-turn-helix domain-containing protein</fullName>
    </submittedName>
</protein>
<evidence type="ECO:0000259" key="1">
    <source>
        <dbReference type="Pfam" id="PF12728"/>
    </source>
</evidence>
<feature type="domain" description="Helix-turn-helix" evidence="1">
    <location>
        <begin position="9"/>
        <end position="60"/>
    </location>
</feature>
<dbReference type="Pfam" id="PF12728">
    <property type="entry name" value="HTH_17"/>
    <property type="match status" value="1"/>
</dbReference>
<accession>A0A6G1WDW8</accession>